<evidence type="ECO:0000256" key="1">
    <source>
        <dbReference type="SAM" id="MobiDB-lite"/>
    </source>
</evidence>
<keyword evidence="2" id="KW-0732">Signal</keyword>
<feature type="domain" description="SLH" evidence="3">
    <location>
        <begin position="410"/>
        <end position="470"/>
    </location>
</feature>
<evidence type="ECO:0000259" key="3">
    <source>
        <dbReference type="PROSITE" id="PS51272"/>
    </source>
</evidence>
<dbReference type="Proteomes" id="UP000318102">
    <property type="component" value="Unassembled WGS sequence"/>
</dbReference>
<feature type="domain" description="SLH" evidence="3">
    <location>
        <begin position="472"/>
        <end position="535"/>
    </location>
</feature>
<feature type="compositionally biased region" description="Gly residues" evidence="1">
    <location>
        <begin position="121"/>
        <end position="155"/>
    </location>
</feature>
<dbReference type="RefSeq" id="WP_144990678.1">
    <property type="nucleotide sequence ID" value="NZ_VNJK01000001.1"/>
</dbReference>
<organism evidence="4 5">
    <name type="scientific">Paenibacillus agilis</name>
    <dbReference type="NCBI Taxonomy" id="3020863"/>
    <lineage>
        <taxon>Bacteria</taxon>
        <taxon>Bacillati</taxon>
        <taxon>Bacillota</taxon>
        <taxon>Bacilli</taxon>
        <taxon>Bacillales</taxon>
        <taxon>Paenibacillaceae</taxon>
        <taxon>Paenibacillus</taxon>
    </lineage>
</organism>
<dbReference type="AlphaFoldDB" id="A0A559J1U4"/>
<keyword evidence="5" id="KW-1185">Reference proteome</keyword>
<dbReference type="PROSITE" id="PS51272">
    <property type="entry name" value="SLH"/>
    <property type="match status" value="3"/>
</dbReference>
<comment type="caution">
    <text evidence="4">The sequence shown here is derived from an EMBL/GenBank/DDBJ whole genome shotgun (WGS) entry which is preliminary data.</text>
</comment>
<dbReference type="Pfam" id="PF00395">
    <property type="entry name" value="SLH"/>
    <property type="match status" value="3"/>
</dbReference>
<feature type="chain" id="PRO_5021913946" description="SLH domain-containing protein" evidence="2">
    <location>
        <begin position="27"/>
        <end position="603"/>
    </location>
</feature>
<feature type="domain" description="SLH" evidence="3">
    <location>
        <begin position="543"/>
        <end position="603"/>
    </location>
</feature>
<evidence type="ECO:0000256" key="2">
    <source>
        <dbReference type="SAM" id="SignalP"/>
    </source>
</evidence>
<dbReference type="EMBL" id="VNJK01000001">
    <property type="protein sequence ID" value="TVX93821.1"/>
    <property type="molecule type" value="Genomic_DNA"/>
</dbReference>
<dbReference type="Gene3D" id="2.60.40.1930">
    <property type="match status" value="1"/>
</dbReference>
<dbReference type="InterPro" id="IPR001119">
    <property type="entry name" value="SLH_dom"/>
</dbReference>
<gene>
    <name evidence="4" type="ORF">FPZ44_12620</name>
</gene>
<evidence type="ECO:0000313" key="4">
    <source>
        <dbReference type="EMBL" id="TVX93821.1"/>
    </source>
</evidence>
<dbReference type="PANTHER" id="PTHR43308">
    <property type="entry name" value="OUTER MEMBRANE PROTEIN ALPHA-RELATED"/>
    <property type="match status" value="1"/>
</dbReference>
<reference evidence="4 5" key="1">
    <citation type="submission" date="2019-07" db="EMBL/GenBank/DDBJ databases">
        <authorList>
            <person name="Kim J."/>
        </authorList>
    </citation>
    <scope>NUCLEOTIDE SEQUENCE [LARGE SCALE GENOMIC DNA]</scope>
    <source>
        <strain evidence="4 5">N4</strain>
    </source>
</reference>
<evidence type="ECO:0000313" key="5">
    <source>
        <dbReference type="Proteomes" id="UP000318102"/>
    </source>
</evidence>
<proteinExistence type="predicted"/>
<dbReference type="PANTHER" id="PTHR43308:SF5">
    <property type="entry name" value="S-LAYER PROTEIN _ PEPTIDOGLYCAN ENDO-BETA-N-ACETYLGLUCOSAMINIDASE"/>
    <property type="match status" value="1"/>
</dbReference>
<feature type="signal peptide" evidence="2">
    <location>
        <begin position="1"/>
        <end position="26"/>
    </location>
</feature>
<dbReference type="InterPro" id="IPR051465">
    <property type="entry name" value="Cell_Envelope_Struct_Comp"/>
</dbReference>
<protein>
    <recommendedName>
        <fullName evidence="3">SLH domain-containing protein</fullName>
    </recommendedName>
</protein>
<feature type="region of interest" description="Disordered" evidence="1">
    <location>
        <begin position="114"/>
        <end position="162"/>
    </location>
</feature>
<dbReference type="OrthoDB" id="1723494at2"/>
<accession>A0A559J1U4</accession>
<sequence length="603" mass="63259">MGNKKSFISFIMMTMLMVSIPVVVSAKEAVPALKLDTSTKYPGDAIQLTGTSLLSDVIVKIVRPDGTVLYYNAVKVTQGTYKDSITLPTDAMLGKYTVVVGQGSADQLPHQTFTVAKKPDGGNGNSSGGSGSSGGSSGSGSSGGTGGNGGNGNEGGTPPITEGAAITVKENGSAITAVLPSSAMNVTKVNENGAALAKVTVDKTILSEAFEALKAKPNESGKALVVGVTVPNLDGAVGAKVELPAGVLKDAQNILPSSLISIQAQGASIELPVKGIHTAELERALSTSATNINIVVTSQTMPALLSEKDKQSMMNEGITKLSDPISFHVAGVANNGKQVRIESLGNSFINKTLSIRSTLNIDSKNATVVAIDPNTRKMRFVPSVFQTTADGATMVHIKDHVATEIYMLVSSKPSFKDTAGHWAQSSIEHMAAKQIVKGVGVSGFNPNGKVTRAEFAAMLVRAAGWKSSSELKLTNFKDVQAGDWFAGAVQVAAERGLVKGMQDGTFQPDAPITREQMAVMIERFMELVDTELQANSETSLNLGERYKDASHISSWAQSSMERLVSSKLMVGLSADKLAPKAQTTRAETVKILERGLRYAKLIN</sequence>
<name>A0A559J1U4_9BACL</name>